<accession>A0AAE1A468</accession>
<dbReference type="AlphaFoldDB" id="A0AAE1A468"/>
<protein>
    <submittedName>
        <fullName evidence="2">Uncharacterized protein</fullName>
    </submittedName>
</protein>
<keyword evidence="3" id="KW-1185">Reference proteome</keyword>
<evidence type="ECO:0000256" key="1">
    <source>
        <dbReference type="SAM" id="MobiDB-lite"/>
    </source>
</evidence>
<dbReference type="EMBL" id="JAWDGP010002675">
    <property type="protein sequence ID" value="KAK3780919.1"/>
    <property type="molecule type" value="Genomic_DNA"/>
</dbReference>
<feature type="region of interest" description="Disordered" evidence="1">
    <location>
        <begin position="167"/>
        <end position="208"/>
    </location>
</feature>
<sequence length="692" mass="77591">MGPASVTSQLNSVVVLYARFGTMERYSLYLIYISDTSIVLWSITQSRRPTTHSSNKPSLPCRTDMLYKHKSDDIIPALNSHKRQSDDIVPAVNSHKRQSDDIVLALNSHTRQSDDIISALNSHTRQSDDIISALNSHIRQSDDIKPALTSRNRKLSSALVTAPRLSTNTSQNEAWDQEKTDNLYAHGSNGDQRISREAQTKPKGSFLPITHTDRKLSVSNKNKIRTKIDFIWALPLALANKLRIDLEVSQSLTVNSANKLRIDLEVSQSLTVNSANKLRIDLEVSQSLTVNSANKLRIDLEVSQSLTVNSANKLRIDLEVSQSLTVNSANKLRIDLEVSQSLTVNSANKLRIDLEVSQSLTVNSANKLRIDLEVSQSLTVNSANKLRIDLEVSQSLTVNSANKDNPFWLSSDVKIQPPKPRDKILWEKQKTWFLKNCDVKVYQLKIRDCDQIIFRCSGYLLWRRPTALYSQTLTSQKLLPDGELKIRHKYRADQVEANGTSLLTSLSSARVTREVIGKTFIQPDNHIIVGVHLPTGQPRFPIRFISLSVFIYPRVVKKIPQTRQSYHCRCSSTHGSAAVPYSLHIIVGVHLPTGREKNTSDQTIISLSVFIYPRVVKKLPQTRQSYHCRCSSTHGSAAVPCSLHIIVGAHLPTGQPRFPVRFISLSVFIYPRVSRGSLFASYHCRCSSTHGS</sequence>
<reference evidence="2" key="1">
    <citation type="journal article" date="2023" name="G3 (Bethesda)">
        <title>A reference genome for the long-term kleptoplast-retaining sea slug Elysia crispata morphotype clarki.</title>
        <authorList>
            <person name="Eastman K.E."/>
            <person name="Pendleton A.L."/>
            <person name="Shaikh M.A."/>
            <person name="Suttiyut T."/>
            <person name="Ogas R."/>
            <person name="Tomko P."/>
            <person name="Gavelis G."/>
            <person name="Widhalm J.R."/>
            <person name="Wisecaver J.H."/>
        </authorList>
    </citation>
    <scope>NUCLEOTIDE SEQUENCE</scope>
    <source>
        <strain evidence="2">ECLA1</strain>
    </source>
</reference>
<evidence type="ECO:0000313" key="2">
    <source>
        <dbReference type="EMBL" id="KAK3780919.1"/>
    </source>
</evidence>
<name>A0AAE1A468_9GAST</name>
<organism evidence="2 3">
    <name type="scientific">Elysia crispata</name>
    <name type="common">lettuce slug</name>
    <dbReference type="NCBI Taxonomy" id="231223"/>
    <lineage>
        <taxon>Eukaryota</taxon>
        <taxon>Metazoa</taxon>
        <taxon>Spiralia</taxon>
        <taxon>Lophotrochozoa</taxon>
        <taxon>Mollusca</taxon>
        <taxon>Gastropoda</taxon>
        <taxon>Heterobranchia</taxon>
        <taxon>Euthyneura</taxon>
        <taxon>Panpulmonata</taxon>
        <taxon>Sacoglossa</taxon>
        <taxon>Placobranchoidea</taxon>
        <taxon>Plakobranchidae</taxon>
        <taxon>Elysia</taxon>
    </lineage>
</organism>
<comment type="caution">
    <text evidence="2">The sequence shown here is derived from an EMBL/GenBank/DDBJ whole genome shotgun (WGS) entry which is preliminary data.</text>
</comment>
<dbReference type="Proteomes" id="UP001283361">
    <property type="component" value="Unassembled WGS sequence"/>
</dbReference>
<proteinExistence type="predicted"/>
<evidence type="ECO:0000313" key="3">
    <source>
        <dbReference type="Proteomes" id="UP001283361"/>
    </source>
</evidence>
<gene>
    <name evidence="2" type="ORF">RRG08_052075</name>
</gene>